<gene>
    <name evidence="1" type="ORF">ACFSJD_39550</name>
</gene>
<dbReference type="EMBL" id="JBHUCO010000068">
    <property type="protein sequence ID" value="MFD1523634.1"/>
    <property type="molecule type" value="Genomic_DNA"/>
</dbReference>
<evidence type="ECO:0000313" key="2">
    <source>
        <dbReference type="Proteomes" id="UP001597114"/>
    </source>
</evidence>
<name>A0ABW4FB77_9PSEU</name>
<organism evidence="1 2">
    <name type="scientific">Pseudonocardia yunnanensis</name>
    <dbReference type="NCBI Taxonomy" id="58107"/>
    <lineage>
        <taxon>Bacteria</taxon>
        <taxon>Bacillati</taxon>
        <taxon>Actinomycetota</taxon>
        <taxon>Actinomycetes</taxon>
        <taxon>Pseudonocardiales</taxon>
        <taxon>Pseudonocardiaceae</taxon>
        <taxon>Pseudonocardia</taxon>
    </lineage>
</organism>
<accession>A0ABW4FB77</accession>
<comment type="caution">
    <text evidence="1">The sequence shown here is derived from an EMBL/GenBank/DDBJ whole genome shotgun (WGS) entry which is preliminary data.</text>
</comment>
<proteinExistence type="predicted"/>
<sequence>MMNTTANPLSYRDRAVLRAVAAGRCEIADDTGGTLVVDGRFLSDQFTGPRLTAAGLIHAGSHHGPARLTASGEALLEAA</sequence>
<keyword evidence="2" id="KW-1185">Reference proteome</keyword>
<reference evidence="2" key="1">
    <citation type="journal article" date="2019" name="Int. J. Syst. Evol. Microbiol.">
        <title>The Global Catalogue of Microorganisms (GCM) 10K type strain sequencing project: providing services to taxonomists for standard genome sequencing and annotation.</title>
        <authorList>
            <consortium name="The Broad Institute Genomics Platform"/>
            <consortium name="The Broad Institute Genome Sequencing Center for Infectious Disease"/>
            <person name="Wu L."/>
            <person name="Ma J."/>
        </authorList>
    </citation>
    <scope>NUCLEOTIDE SEQUENCE [LARGE SCALE GENOMIC DNA]</scope>
    <source>
        <strain evidence="2">CCM 7043</strain>
    </source>
</reference>
<evidence type="ECO:0000313" key="1">
    <source>
        <dbReference type="EMBL" id="MFD1523634.1"/>
    </source>
</evidence>
<dbReference type="Proteomes" id="UP001597114">
    <property type="component" value="Unassembled WGS sequence"/>
</dbReference>
<evidence type="ECO:0008006" key="3">
    <source>
        <dbReference type="Google" id="ProtNLM"/>
    </source>
</evidence>
<dbReference type="RefSeq" id="WP_344722981.1">
    <property type="nucleotide sequence ID" value="NZ_BAAAUS010000016.1"/>
</dbReference>
<protein>
    <recommendedName>
        <fullName evidence="3">DUF222 domain-containing protein</fullName>
    </recommendedName>
</protein>